<feature type="domain" description="CoA-binding" evidence="1">
    <location>
        <begin position="15"/>
        <end position="120"/>
    </location>
</feature>
<sequence>MATDAAAQRFFSSPNFAVAGASSNPAKFGHKVFAWYLERGLNATPLNPASATISVHGNEYPTLPDVKSLSSPKDTSLSIITPPLVTIGVILEARSVGIPSIWLQPGTYNDEVLRLALEEGAFDAVLYGDGGMGAEGWCVLVDGDKARKAAGKL</sequence>
<evidence type="ECO:0000313" key="2">
    <source>
        <dbReference type="EMBL" id="KOS22857.1"/>
    </source>
</evidence>
<dbReference type="Proteomes" id="UP000053831">
    <property type="component" value="Unassembled WGS sequence"/>
</dbReference>
<dbReference type="EMBL" id="LGSR01000002">
    <property type="protein sequence ID" value="KOS22857.1"/>
    <property type="molecule type" value="Genomic_DNA"/>
</dbReference>
<dbReference type="STRING" id="150374.A0A0M8N483"/>
<evidence type="ECO:0000259" key="1">
    <source>
        <dbReference type="Pfam" id="PF13380"/>
    </source>
</evidence>
<dbReference type="SUPFAM" id="SSF51735">
    <property type="entry name" value="NAD(P)-binding Rossmann-fold domains"/>
    <property type="match status" value="1"/>
</dbReference>
<accession>A0A0M8N483</accession>
<dbReference type="OrthoDB" id="5138418at2759"/>
<comment type="caution">
    <text evidence="2">The sequence shown here is derived from an EMBL/GenBank/DDBJ whole genome shotgun (WGS) entry which is preliminary data.</text>
</comment>
<gene>
    <name evidence="2" type="ORF">ESCO_004004</name>
</gene>
<dbReference type="Gene3D" id="3.40.50.720">
    <property type="entry name" value="NAD(P)-binding Rossmann-like Domain"/>
    <property type="match status" value="1"/>
</dbReference>
<keyword evidence="3" id="KW-1185">Reference proteome</keyword>
<dbReference type="PANTHER" id="PTHR33303">
    <property type="entry name" value="CYTOPLASMIC PROTEIN-RELATED"/>
    <property type="match status" value="1"/>
</dbReference>
<dbReference type="InterPro" id="IPR036291">
    <property type="entry name" value="NAD(P)-bd_dom_sf"/>
</dbReference>
<reference evidence="2 3" key="1">
    <citation type="submission" date="2015-07" db="EMBL/GenBank/DDBJ databases">
        <title>The genome of the fungus Escovopsis weberi, a specialized disease agent of ant agriculture.</title>
        <authorList>
            <person name="de Man T.J."/>
            <person name="Stajich J.E."/>
            <person name="Kubicek C.P."/>
            <person name="Chenthamara K."/>
            <person name="Atanasova L."/>
            <person name="Druzhinina I.S."/>
            <person name="Birnbaum S."/>
            <person name="Barribeau S.M."/>
            <person name="Teiling C."/>
            <person name="Suen G."/>
            <person name="Currie C."/>
            <person name="Gerardo N.M."/>
        </authorList>
    </citation>
    <scope>NUCLEOTIDE SEQUENCE [LARGE SCALE GENOMIC DNA]</scope>
</reference>
<dbReference type="Pfam" id="PF13380">
    <property type="entry name" value="CoA_binding_2"/>
    <property type="match status" value="1"/>
</dbReference>
<name>A0A0M8N483_ESCWE</name>
<organism evidence="2 3">
    <name type="scientific">Escovopsis weberi</name>
    <dbReference type="NCBI Taxonomy" id="150374"/>
    <lineage>
        <taxon>Eukaryota</taxon>
        <taxon>Fungi</taxon>
        <taxon>Dikarya</taxon>
        <taxon>Ascomycota</taxon>
        <taxon>Pezizomycotina</taxon>
        <taxon>Sordariomycetes</taxon>
        <taxon>Hypocreomycetidae</taxon>
        <taxon>Hypocreales</taxon>
        <taxon>Hypocreaceae</taxon>
        <taxon>Escovopsis</taxon>
    </lineage>
</organism>
<dbReference type="AlphaFoldDB" id="A0A0M8N483"/>
<dbReference type="InterPro" id="IPR003781">
    <property type="entry name" value="CoA-bd"/>
</dbReference>
<protein>
    <recommendedName>
        <fullName evidence="1">CoA-binding domain-containing protein</fullName>
    </recommendedName>
</protein>
<dbReference type="PANTHER" id="PTHR33303:SF2">
    <property type="entry name" value="COA-BINDING DOMAIN-CONTAINING PROTEIN"/>
    <property type="match status" value="1"/>
</dbReference>
<proteinExistence type="predicted"/>
<evidence type="ECO:0000313" key="3">
    <source>
        <dbReference type="Proteomes" id="UP000053831"/>
    </source>
</evidence>